<feature type="chain" id="PRO_5042015339" evidence="1">
    <location>
        <begin position="19"/>
        <end position="161"/>
    </location>
</feature>
<keyword evidence="1" id="KW-0732">Signal</keyword>
<keyword evidence="3" id="KW-1185">Reference proteome</keyword>
<protein>
    <submittedName>
        <fullName evidence="2">Uncharacterized protein</fullName>
    </submittedName>
</protein>
<reference evidence="2" key="1">
    <citation type="submission" date="2022-01" db="EMBL/GenBank/DDBJ databases">
        <title>Genome Sequence Resource for Two Populations of Ditylenchus destructor, the Migratory Endoparasitic Phytonematode.</title>
        <authorList>
            <person name="Zhang H."/>
            <person name="Lin R."/>
            <person name="Xie B."/>
        </authorList>
    </citation>
    <scope>NUCLEOTIDE SEQUENCE</scope>
    <source>
        <strain evidence="2">BazhouSP</strain>
    </source>
</reference>
<evidence type="ECO:0000313" key="3">
    <source>
        <dbReference type="Proteomes" id="UP001201812"/>
    </source>
</evidence>
<dbReference type="AlphaFoldDB" id="A0AAD4QSK1"/>
<gene>
    <name evidence="2" type="ORF">DdX_22326</name>
</gene>
<evidence type="ECO:0000313" key="2">
    <source>
        <dbReference type="EMBL" id="KAI1690749.1"/>
    </source>
</evidence>
<comment type="caution">
    <text evidence="2">The sequence shown here is derived from an EMBL/GenBank/DDBJ whole genome shotgun (WGS) entry which is preliminary data.</text>
</comment>
<name>A0AAD4QSK1_9BILA</name>
<accession>A0AAD4QSK1</accession>
<evidence type="ECO:0000256" key="1">
    <source>
        <dbReference type="SAM" id="SignalP"/>
    </source>
</evidence>
<dbReference type="Proteomes" id="UP001201812">
    <property type="component" value="Unassembled WGS sequence"/>
</dbReference>
<dbReference type="EMBL" id="JAKKPZ010001100">
    <property type="protein sequence ID" value="KAI1690749.1"/>
    <property type="molecule type" value="Genomic_DNA"/>
</dbReference>
<proteinExistence type="predicted"/>
<organism evidence="2 3">
    <name type="scientific">Ditylenchus destructor</name>
    <dbReference type="NCBI Taxonomy" id="166010"/>
    <lineage>
        <taxon>Eukaryota</taxon>
        <taxon>Metazoa</taxon>
        <taxon>Ecdysozoa</taxon>
        <taxon>Nematoda</taxon>
        <taxon>Chromadorea</taxon>
        <taxon>Rhabditida</taxon>
        <taxon>Tylenchina</taxon>
        <taxon>Tylenchomorpha</taxon>
        <taxon>Sphaerularioidea</taxon>
        <taxon>Anguinidae</taxon>
        <taxon>Anguininae</taxon>
        <taxon>Ditylenchus</taxon>
    </lineage>
</organism>
<feature type="signal peptide" evidence="1">
    <location>
        <begin position="1"/>
        <end position="18"/>
    </location>
</feature>
<sequence>MLLTKAALVLLLFHIFNALQCEVTVSPANGRNNEVVGEDLETSNVPILPDLEDSRMFLLPPTCKNNMHDNFKSSLKRSKRATGPSVNEMPALSGYETSIQSGTNNQPNPGFVGTHECDVLVAVDLAFARQAIARYEKTHPGESNSVLISKLKPEQWMDPLW</sequence>